<dbReference type="GO" id="GO:0003724">
    <property type="term" value="F:RNA helicase activity"/>
    <property type="evidence" value="ECO:0007669"/>
    <property type="project" value="UniProtKB-EC"/>
</dbReference>
<evidence type="ECO:0000259" key="12">
    <source>
        <dbReference type="PROSITE" id="PS51195"/>
    </source>
</evidence>
<evidence type="ECO:0000256" key="6">
    <source>
        <dbReference type="ARBA" id="ARBA00047984"/>
    </source>
</evidence>
<organism evidence="13 14">
    <name type="scientific">Pseudallescheria apiosperma</name>
    <name type="common">Scedosporium apiospermum</name>
    <dbReference type="NCBI Taxonomy" id="563466"/>
    <lineage>
        <taxon>Eukaryota</taxon>
        <taxon>Fungi</taxon>
        <taxon>Dikarya</taxon>
        <taxon>Ascomycota</taxon>
        <taxon>Pezizomycotina</taxon>
        <taxon>Sordariomycetes</taxon>
        <taxon>Hypocreomycetidae</taxon>
        <taxon>Microascales</taxon>
        <taxon>Microascaceae</taxon>
        <taxon>Scedosporium</taxon>
    </lineage>
</organism>
<dbReference type="AlphaFoldDB" id="A0A084FW56"/>
<keyword evidence="2 8" id="KW-0547">Nucleotide-binding</keyword>
<keyword evidence="3 8" id="KW-0378">Hydrolase</keyword>
<accession>A0A084FW56</accession>
<dbReference type="SMART" id="SM00490">
    <property type="entry name" value="HELICc"/>
    <property type="match status" value="1"/>
</dbReference>
<dbReference type="EMBL" id="JOWA01000154">
    <property type="protein sequence ID" value="KEZ39318.1"/>
    <property type="molecule type" value="Genomic_DNA"/>
</dbReference>
<dbReference type="PROSITE" id="PS51195">
    <property type="entry name" value="Q_MOTIF"/>
    <property type="match status" value="1"/>
</dbReference>
<dbReference type="InterPro" id="IPR014014">
    <property type="entry name" value="RNA_helicase_DEAD_Q_motif"/>
</dbReference>
<keyword evidence="5 8" id="KW-0067">ATP-binding</keyword>
<feature type="compositionally biased region" description="Polar residues" evidence="9">
    <location>
        <begin position="20"/>
        <end position="34"/>
    </location>
</feature>
<dbReference type="InterPro" id="IPR011545">
    <property type="entry name" value="DEAD/DEAH_box_helicase_dom"/>
</dbReference>
<dbReference type="VEuPathDB" id="FungiDB:SAPIO_CDS10008"/>
<evidence type="ECO:0000259" key="10">
    <source>
        <dbReference type="PROSITE" id="PS51192"/>
    </source>
</evidence>
<reference evidence="13 14" key="1">
    <citation type="journal article" date="2014" name="Genome Announc.">
        <title>Draft genome sequence of the pathogenic fungus Scedosporium apiospermum.</title>
        <authorList>
            <person name="Vandeputte P."/>
            <person name="Ghamrawi S."/>
            <person name="Rechenmann M."/>
            <person name="Iltis A."/>
            <person name="Giraud S."/>
            <person name="Fleury M."/>
            <person name="Thornton C."/>
            <person name="Delhaes L."/>
            <person name="Meyer W."/>
            <person name="Papon N."/>
            <person name="Bouchara J.P."/>
        </authorList>
    </citation>
    <scope>NUCLEOTIDE SEQUENCE [LARGE SCALE GENOMIC DNA]</scope>
    <source>
        <strain evidence="13 14">IHEM 14462</strain>
    </source>
</reference>
<dbReference type="PROSITE" id="PS51192">
    <property type="entry name" value="HELICASE_ATP_BIND_1"/>
    <property type="match status" value="1"/>
</dbReference>
<dbReference type="OMA" id="HPIMREN"/>
<dbReference type="Gene3D" id="3.40.50.300">
    <property type="entry name" value="P-loop containing nucleotide triphosphate hydrolases"/>
    <property type="match status" value="2"/>
</dbReference>
<dbReference type="PROSITE" id="PS00039">
    <property type="entry name" value="DEAD_ATP_HELICASE"/>
    <property type="match status" value="1"/>
</dbReference>
<dbReference type="Pfam" id="PF00270">
    <property type="entry name" value="DEAD"/>
    <property type="match status" value="1"/>
</dbReference>
<dbReference type="SUPFAM" id="SSF52540">
    <property type="entry name" value="P-loop containing nucleoside triphosphate hydrolases"/>
    <property type="match status" value="1"/>
</dbReference>
<proteinExistence type="inferred from homology"/>
<evidence type="ECO:0000256" key="2">
    <source>
        <dbReference type="ARBA" id="ARBA00022741"/>
    </source>
</evidence>
<evidence type="ECO:0000256" key="1">
    <source>
        <dbReference type="ARBA" id="ARBA00012552"/>
    </source>
</evidence>
<dbReference type="HOGENOM" id="CLU_003041_1_5_1"/>
<dbReference type="Proteomes" id="UP000028545">
    <property type="component" value="Unassembled WGS sequence"/>
</dbReference>
<dbReference type="GO" id="GO:0005524">
    <property type="term" value="F:ATP binding"/>
    <property type="evidence" value="ECO:0007669"/>
    <property type="project" value="UniProtKB-KW"/>
</dbReference>
<evidence type="ECO:0000256" key="4">
    <source>
        <dbReference type="ARBA" id="ARBA00022806"/>
    </source>
</evidence>
<dbReference type="GO" id="GO:0003676">
    <property type="term" value="F:nucleic acid binding"/>
    <property type="evidence" value="ECO:0007669"/>
    <property type="project" value="InterPro"/>
</dbReference>
<evidence type="ECO:0000256" key="3">
    <source>
        <dbReference type="ARBA" id="ARBA00022801"/>
    </source>
</evidence>
<keyword evidence="14" id="KW-1185">Reference proteome</keyword>
<feature type="domain" description="Helicase ATP-binding" evidence="10">
    <location>
        <begin position="160"/>
        <end position="356"/>
    </location>
</feature>
<dbReference type="Pfam" id="PF00271">
    <property type="entry name" value="Helicase_C"/>
    <property type="match status" value="1"/>
</dbReference>
<dbReference type="EC" id="3.6.4.13" evidence="1"/>
<dbReference type="KEGG" id="sapo:SAPIO_CDS10008"/>
<evidence type="ECO:0000256" key="8">
    <source>
        <dbReference type="RuleBase" id="RU000492"/>
    </source>
</evidence>
<comment type="catalytic activity">
    <reaction evidence="6">
        <text>ATP + H2O = ADP + phosphate + H(+)</text>
        <dbReference type="Rhea" id="RHEA:13065"/>
        <dbReference type="ChEBI" id="CHEBI:15377"/>
        <dbReference type="ChEBI" id="CHEBI:15378"/>
        <dbReference type="ChEBI" id="CHEBI:30616"/>
        <dbReference type="ChEBI" id="CHEBI:43474"/>
        <dbReference type="ChEBI" id="CHEBI:456216"/>
        <dbReference type="EC" id="3.6.4.13"/>
    </reaction>
</comment>
<feature type="compositionally biased region" description="Gly residues" evidence="9">
    <location>
        <begin position="567"/>
        <end position="583"/>
    </location>
</feature>
<feature type="domain" description="DEAD-box RNA helicase Q" evidence="12">
    <location>
        <begin position="129"/>
        <end position="157"/>
    </location>
</feature>
<dbReference type="CDD" id="cd18787">
    <property type="entry name" value="SF2_C_DEAD"/>
    <property type="match status" value="1"/>
</dbReference>
<evidence type="ECO:0000256" key="9">
    <source>
        <dbReference type="SAM" id="MobiDB-lite"/>
    </source>
</evidence>
<dbReference type="PANTHER" id="PTHR47958">
    <property type="entry name" value="ATP-DEPENDENT RNA HELICASE DBP3"/>
    <property type="match status" value="1"/>
</dbReference>
<dbReference type="InterPro" id="IPR027417">
    <property type="entry name" value="P-loop_NTPase"/>
</dbReference>
<dbReference type="InterPro" id="IPR014001">
    <property type="entry name" value="Helicase_ATP-bd"/>
</dbReference>
<feature type="region of interest" description="Disordered" evidence="9">
    <location>
        <begin position="1"/>
        <end position="34"/>
    </location>
</feature>
<keyword evidence="4 8" id="KW-0347">Helicase</keyword>
<evidence type="ECO:0000313" key="13">
    <source>
        <dbReference type="EMBL" id="KEZ39318.1"/>
    </source>
</evidence>
<comment type="caution">
    <text evidence="13">The sequence shown here is derived from an EMBL/GenBank/DDBJ whole genome shotgun (WGS) entry which is preliminary data.</text>
</comment>
<evidence type="ECO:0000256" key="7">
    <source>
        <dbReference type="PROSITE-ProRule" id="PRU00552"/>
    </source>
</evidence>
<dbReference type="InterPro" id="IPR000629">
    <property type="entry name" value="RNA-helicase_DEAD-box_CS"/>
</dbReference>
<evidence type="ECO:0000259" key="11">
    <source>
        <dbReference type="PROSITE" id="PS51194"/>
    </source>
</evidence>
<dbReference type="GO" id="GO:0016787">
    <property type="term" value="F:hydrolase activity"/>
    <property type="evidence" value="ECO:0007669"/>
    <property type="project" value="UniProtKB-KW"/>
</dbReference>
<comment type="similarity">
    <text evidence="8">Belongs to the DEAD box helicase family.</text>
</comment>
<gene>
    <name evidence="13" type="ORF">SAPIO_CDS10008</name>
</gene>
<dbReference type="PROSITE" id="PS51194">
    <property type="entry name" value="HELICASE_CTER"/>
    <property type="match status" value="1"/>
</dbReference>
<name>A0A084FW56_PSEDA</name>
<evidence type="ECO:0000256" key="5">
    <source>
        <dbReference type="ARBA" id="ARBA00022840"/>
    </source>
</evidence>
<dbReference type="GeneID" id="27719161"/>
<feature type="compositionally biased region" description="Basic and acidic residues" evidence="9">
    <location>
        <begin position="1"/>
        <end position="14"/>
    </location>
</feature>
<dbReference type="SMART" id="SM00487">
    <property type="entry name" value="DEXDc"/>
    <property type="match status" value="1"/>
</dbReference>
<dbReference type="RefSeq" id="XP_016639117.1">
    <property type="nucleotide sequence ID" value="XM_016783670.1"/>
</dbReference>
<feature type="region of interest" description="Disordered" evidence="9">
    <location>
        <begin position="543"/>
        <end position="602"/>
    </location>
</feature>
<feature type="short sequence motif" description="Q motif" evidence="7">
    <location>
        <begin position="129"/>
        <end position="157"/>
    </location>
</feature>
<dbReference type="OrthoDB" id="196131at2759"/>
<sequence>MRDSLPESHNRDADAVGVASNENGSVANGSDNGEFSNAASTLKTMGWIKAEAYDYTALVGPDHDEAWDGSARIYEWDGEMGEVGPEHPELELDLFGTPESRKEVCGLDFTRLSEIEITQEGTVKIELINSFKDAGLHPVMLRNIELAGYDSPTPIQKCTLPAIHLGYDTIGIAQTGSGKTAAYLIPVLNKLVGKAKKLAAPRPNPNTYQEGVDPPARAEPLVVVVVPARELAVQIFNEARKFCYRTMLRPCVVYGGGPIKDQIKLLNRGCDILVATPGRLIDFMNRPDILSLQRLRYMVIDEADEMLHDDWAEDLAHIMAGSNQDDDQVKYLLFSATFPKPLRDLAKNYLSTDYVRFRVGRAGSSHSNIKQDIILVEQDKRQSLVNLLSTMLPCRTIIFVNSKRTADELDDFLFNMNLPCTSMHSDRTQREREAAMRAFRAGTAPILIATGVSARGIDVRNVLHVINYDLPSMDYGGIEEYVHRIGRTGRIGYRGLASSLYTEKDEPIASVLTRTLLETGQEVPDFLQQYIPEGADLKFEADSDYEPDQQQGGFGDASAWGNDDGNDGGNDGGAWGSADGGWGENPEANAGDATAGNAQQWN</sequence>
<evidence type="ECO:0000313" key="14">
    <source>
        <dbReference type="Proteomes" id="UP000028545"/>
    </source>
</evidence>
<feature type="domain" description="Helicase C-terminal" evidence="11">
    <location>
        <begin position="368"/>
        <end position="531"/>
    </location>
</feature>
<dbReference type="InterPro" id="IPR001650">
    <property type="entry name" value="Helicase_C-like"/>
</dbReference>
<protein>
    <recommendedName>
        <fullName evidence="1">RNA helicase</fullName>
        <ecNumber evidence="1">3.6.4.13</ecNumber>
    </recommendedName>
</protein>